<comment type="caution">
    <text evidence="1">The sequence shown here is derived from an EMBL/GenBank/DDBJ whole genome shotgun (WGS) entry which is preliminary data.</text>
</comment>
<dbReference type="EMBL" id="JANFQF010000008">
    <property type="protein sequence ID" value="MCQ4119746.1"/>
    <property type="molecule type" value="Genomic_DNA"/>
</dbReference>
<dbReference type="Gene3D" id="1.20.120.450">
    <property type="entry name" value="dinb family like domain"/>
    <property type="match status" value="1"/>
</dbReference>
<reference evidence="1 2" key="1">
    <citation type="submission" date="2022-07" db="EMBL/GenBank/DDBJ databases">
        <title>Degradation activity of malathion, p-nitrophenol and potential low-temperature adaptation strategy of Rhodococcus sp. FXJ9.536.</title>
        <authorList>
            <person name="Huang J."/>
            <person name="Huang Y."/>
        </authorList>
    </citation>
    <scope>NUCLEOTIDE SEQUENCE [LARGE SCALE GENOMIC DNA]</scope>
    <source>
        <strain evidence="1 2">FXJ9.536</strain>
    </source>
</reference>
<evidence type="ECO:0000313" key="2">
    <source>
        <dbReference type="Proteomes" id="UP001524501"/>
    </source>
</evidence>
<dbReference type="RefSeq" id="WP_255968231.1">
    <property type="nucleotide sequence ID" value="NZ_JANFQF010000008.1"/>
</dbReference>
<dbReference type="SUPFAM" id="SSF109854">
    <property type="entry name" value="DinB/YfiT-like putative metalloenzymes"/>
    <property type="match status" value="1"/>
</dbReference>
<keyword evidence="2" id="KW-1185">Reference proteome</keyword>
<accession>A0ABT1QBY0</accession>
<name>A0ABT1QBY0_9NOCA</name>
<dbReference type="InterPro" id="IPR007061">
    <property type="entry name" value="MST-like"/>
</dbReference>
<protein>
    <submittedName>
        <fullName evidence="1">DinB family protein</fullName>
    </submittedName>
</protein>
<sequence length="94" mass="10717">MGWTDDLRGRLDELLDGYRAALRGSLEGLDDEQARRSPVRSKTTVLGLVKHVTYVEAVWFDQAVTGRSYRENANLSKHLLLWSHSAARIEQSFE</sequence>
<dbReference type="Pfam" id="PF04978">
    <property type="entry name" value="MST"/>
    <property type="match status" value="1"/>
</dbReference>
<organism evidence="1 2">
    <name type="scientific">Rhodococcus tibetensis</name>
    <dbReference type="NCBI Taxonomy" id="2965064"/>
    <lineage>
        <taxon>Bacteria</taxon>
        <taxon>Bacillati</taxon>
        <taxon>Actinomycetota</taxon>
        <taxon>Actinomycetes</taxon>
        <taxon>Mycobacteriales</taxon>
        <taxon>Nocardiaceae</taxon>
        <taxon>Rhodococcus</taxon>
    </lineage>
</organism>
<dbReference type="InterPro" id="IPR034660">
    <property type="entry name" value="DinB/YfiT-like"/>
</dbReference>
<proteinExistence type="predicted"/>
<gene>
    <name evidence="1" type="ORF">NOF53_11300</name>
</gene>
<evidence type="ECO:0000313" key="1">
    <source>
        <dbReference type="EMBL" id="MCQ4119746.1"/>
    </source>
</evidence>
<dbReference type="Proteomes" id="UP001524501">
    <property type="component" value="Unassembled WGS sequence"/>
</dbReference>